<dbReference type="EMBL" id="JANFZH010000003">
    <property type="protein sequence ID" value="MCQ4838757.1"/>
    <property type="molecule type" value="Genomic_DNA"/>
</dbReference>
<gene>
    <name evidence="1" type="ORF">NE695_02375</name>
</gene>
<sequence>MNILAIDNDPKELEALTRRLREEEPGSRVLAFTDPLLAVKYGYNNPVDKVYAKTDMRGLRGNDVARLLEKVHPNLQIELLDDEDGR</sequence>
<dbReference type="Gene3D" id="3.40.50.2300">
    <property type="match status" value="1"/>
</dbReference>
<dbReference type="Proteomes" id="UP001524473">
    <property type="component" value="Unassembled WGS sequence"/>
</dbReference>
<evidence type="ECO:0000313" key="2">
    <source>
        <dbReference type="Proteomes" id="UP001524473"/>
    </source>
</evidence>
<proteinExistence type="predicted"/>
<dbReference type="GeneID" id="90533926"/>
<evidence type="ECO:0008006" key="3">
    <source>
        <dbReference type="Google" id="ProtNLM"/>
    </source>
</evidence>
<evidence type="ECO:0000313" key="1">
    <source>
        <dbReference type="EMBL" id="MCQ4838757.1"/>
    </source>
</evidence>
<dbReference type="InterPro" id="IPR011006">
    <property type="entry name" value="CheY-like_superfamily"/>
</dbReference>
<keyword evidence="2" id="KW-1185">Reference proteome</keyword>
<name>A0ABT1RVR0_9FIRM</name>
<dbReference type="RefSeq" id="WP_066867415.1">
    <property type="nucleotide sequence ID" value="NZ_CABKVV010000014.1"/>
</dbReference>
<dbReference type="SUPFAM" id="SSF52172">
    <property type="entry name" value="CheY-like"/>
    <property type="match status" value="1"/>
</dbReference>
<protein>
    <recommendedName>
        <fullName evidence="3">Stage 0 sporulation protein A homolog</fullName>
    </recommendedName>
</protein>
<organism evidence="1 2">
    <name type="scientific">Neglectibacter timonensis</name>
    <dbReference type="NCBI Taxonomy" id="1776382"/>
    <lineage>
        <taxon>Bacteria</taxon>
        <taxon>Bacillati</taxon>
        <taxon>Bacillota</taxon>
        <taxon>Clostridia</taxon>
        <taxon>Eubacteriales</taxon>
        <taxon>Oscillospiraceae</taxon>
        <taxon>Neglectibacter</taxon>
    </lineage>
</organism>
<reference evidence="1 2" key="1">
    <citation type="submission" date="2022-06" db="EMBL/GenBank/DDBJ databases">
        <title>Isolation of gut microbiota from human fecal samples.</title>
        <authorList>
            <person name="Pamer E.G."/>
            <person name="Barat B."/>
            <person name="Waligurski E."/>
            <person name="Medina S."/>
            <person name="Paddock L."/>
            <person name="Mostad J."/>
        </authorList>
    </citation>
    <scope>NUCLEOTIDE SEQUENCE [LARGE SCALE GENOMIC DNA]</scope>
    <source>
        <strain evidence="1 2">DFI.9.73</strain>
    </source>
</reference>
<comment type="caution">
    <text evidence="1">The sequence shown here is derived from an EMBL/GenBank/DDBJ whole genome shotgun (WGS) entry which is preliminary data.</text>
</comment>
<accession>A0ABT1RVR0</accession>